<evidence type="ECO:0000313" key="6">
    <source>
        <dbReference type="EMBL" id="EDS25662.1"/>
    </source>
</evidence>
<keyword evidence="3 6" id="KW-0808">Transferase</keyword>
<dbReference type="EnsemblMetazoa" id="CPIJ000039-RA">
    <property type="protein sequence ID" value="CPIJ000039-PA"/>
    <property type="gene ID" value="CPIJ000039"/>
</dbReference>
<dbReference type="OMA" id="SWIAYAN"/>
<dbReference type="CDD" id="cd03784">
    <property type="entry name" value="GT1_Gtf-like"/>
    <property type="match status" value="1"/>
</dbReference>
<dbReference type="EMBL" id="DS231813">
    <property type="protein sequence ID" value="EDS25662.1"/>
    <property type="molecule type" value="Genomic_DNA"/>
</dbReference>
<dbReference type="SUPFAM" id="SSF53756">
    <property type="entry name" value="UDP-Glycosyltransferase/glycogen phosphorylase"/>
    <property type="match status" value="1"/>
</dbReference>
<dbReference type="PANTHER" id="PTHR48043:SF159">
    <property type="entry name" value="EG:EG0003.4 PROTEIN-RELATED"/>
    <property type="match status" value="1"/>
</dbReference>
<keyword evidence="4" id="KW-0812">Transmembrane</keyword>
<comment type="similarity">
    <text evidence="1">Belongs to the UDP-glycosyltransferase family.</text>
</comment>
<keyword evidence="4" id="KW-1133">Transmembrane helix</keyword>
<keyword evidence="4" id="KW-0472">Membrane</keyword>
<evidence type="ECO:0000313" key="8">
    <source>
        <dbReference type="Proteomes" id="UP000002320"/>
    </source>
</evidence>
<sequence>MKQSILILLFGLSIAAVIDGANILYIAGVASKSHFIWNRPLIYGLAARGHNVTALSLQVENNPPENVHFIQMEGVYEAIFNDPKSAQSDFFSMGKMSPFGMLFEFEEFCVNCCRFSLKSKGFAELMNYPADFRFDLVINDYLVGPCISAAALHKFSRPPLVLVTAYNGITTSTPFAGSFAYSGLVPNHEFDATEDMCFYDRVMNFFYNTWEHLLKEWYTFPKMDELVREKIPQIPYVADFNKLARVVLPNVNAAIQFSEPLMPNVIPVGGLQVVDSKPLPKDLQTVMNSAKNGVILFSLGSNVRSDTLGTERIMAILDAMKSFPDIQFLWKFENDLLAHPNMKLFITHSGLLSTQEAIWHGIPLIGFPVFADQYRNINYCTKVGVAMRLSIVKIDAEELKATIHEMMTNASYTQNMQRLSKVFRDQPEKPLDRAVWWIEWVLRNPDVTYLQSHAVEIGWLKKNAYDVLIFLFVAVAITSHVIVGVTYRIACKKHNGGKKLKNKQA</sequence>
<dbReference type="eggNOG" id="KOG1192">
    <property type="taxonomic scope" value="Eukaryota"/>
</dbReference>
<gene>
    <name evidence="7" type="primary">6030817</name>
    <name evidence="6" type="ORF">CpipJ_CPIJ000039</name>
</gene>
<evidence type="ECO:0000256" key="4">
    <source>
        <dbReference type="SAM" id="Phobius"/>
    </source>
</evidence>
<dbReference type="PANTHER" id="PTHR48043">
    <property type="entry name" value="EG:EG0003.4 PROTEIN-RELATED"/>
    <property type="match status" value="1"/>
</dbReference>
<dbReference type="KEGG" id="cqu:CpipJ_CPIJ000039"/>
<dbReference type="Pfam" id="PF00201">
    <property type="entry name" value="UDPGT"/>
    <property type="match status" value="1"/>
</dbReference>
<evidence type="ECO:0000256" key="2">
    <source>
        <dbReference type="ARBA" id="ARBA00022676"/>
    </source>
</evidence>
<dbReference type="VEuPathDB" id="VectorBase:CQUJHB010028"/>
<name>B0VZ93_CULQU</name>
<evidence type="ECO:0000256" key="3">
    <source>
        <dbReference type="ARBA" id="ARBA00022679"/>
    </source>
</evidence>
<protein>
    <submittedName>
        <fullName evidence="6">Glucosyl/glucuronosyl transferase</fullName>
    </submittedName>
</protein>
<feature type="transmembrane region" description="Helical" evidence="4">
    <location>
        <begin position="467"/>
        <end position="490"/>
    </location>
</feature>
<reference evidence="6" key="1">
    <citation type="submission" date="2007-03" db="EMBL/GenBank/DDBJ databases">
        <title>Annotation of Culex pipiens quinquefasciatus.</title>
        <authorList>
            <consortium name="The Broad Institute Genome Sequencing Platform"/>
            <person name="Atkinson P.W."/>
            <person name="Hemingway J."/>
            <person name="Christensen B.M."/>
            <person name="Higgs S."/>
            <person name="Kodira C."/>
            <person name="Hannick L."/>
            <person name="Megy K."/>
            <person name="O'Leary S."/>
            <person name="Pearson M."/>
            <person name="Haas B.J."/>
            <person name="Mauceli E."/>
            <person name="Wortman J.R."/>
            <person name="Lee N.H."/>
            <person name="Guigo R."/>
            <person name="Stanke M."/>
            <person name="Alvarado L."/>
            <person name="Amedeo P."/>
            <person name="Antoine C.H."/>
            <person name="Arensburger P."/>
            <person name="Bidwell S.L."/>
            <person name="Crawford M."/>
            <person name="Camaro F."/>
            <person name="Devon K."/>
            <person name="Engels R."/>
            <person name="Hammond M."/>
            <person name="Howarth C."/>
            <person name="Koehrsen M."/>
            <person name="Lawson D."/>
            <person name="Montgomery P."/>
            <person name="Nene V."/>
            <person name="Nusbaum C."/>
            <person name="Puiu D."/>
            <person name="Romero-Severson J."/>
            <person name="Severson D.W."/>
            <person name="Shumway M."/>
            <person name="Sisk P."/>
            <person name="Stolte C."/>
            <person name="Zeng Q."/>
            <person name="Eisenstadt E."/>
            <person name="Fraser-Liggett C."/>
            <person name="Strausberg R."/>
            <person name="Galagan J."/>
            <person name="Birren B."/>
            <person name="Collins F.H."/>
        </authorList>
    </citation>
    <scope>NUCLEOTIDE SEQUENCE [LARGE SCALE GENOMIC DNA]</scope>
    <source>
        <strain evidence="6">JHB</strain>
    </source>
</reference>
<evidence type="ECO:0000256" key="1">
    <source>
        <dbReference type="ARBA" id="ARBA00009995"/>
    </source>
</evidence>
<feature type="chain" id="PRO_5011407228" evidence="5">
    <location>
        <begin position="21"/>
        <end position="505"/>
    </location>
</feature>
<keyword evidence="8" id="KW-1185">Reference proteome</keyword>
<dbReference type="GO" id="GO:0008194">
    <property type="term" value="F:UDP-glycosyltransferase activity"/>
    <property type="evidence" value="ECO:0007669"/>
    <property type="project" value="InterPro"/>
</dbReference>
<feature type="signal peptide" evidence="5">
    <location>
        <begin position="1"/>
        <end position="20"/>
    </location>
</feature>
<dbReference type="OrthoDB" id="5835829at2759"/>
<evidence type="ECO:0000313" key="7">
    <source>
        <dbReference type="EnsemblMetazoa" id="CPIJ000039-PA"/>
    </source>
</evidence>
<reference evidence="7" key="2">
    <citation type="submission" date="2021-02" db="UniProtKB">
        <authorList>
            <consortium name="EnsemblMetazoa"/>
        </authorList>
    </citation>
    <scope>IDENTIFICATION</scope>
    <source>
        <strain evidence="7">JHB</strain>
    </source>
</reference>
<dbReference type="AlphaFoldDB" id="B0VZ93"/>
<dbReference type="HOGENOM" id="CLU_012949_0_2_1"/>
<accession>B0VZ93</accession>
<organism>
    <name type="scientific">Culex quinquefasciatus</name>
    <name type="common">Southern house mosquito</name>
    <name type="synonym">Culex pungens</name>
    <dbReference type="NCBI Taxonomy" id="7176"/>
    <lineage>
        <taxon>Eukaryota</taxon>
        <taxon>Metazoa</taxon>
        <taxon>Ecdysozoa</taxon>
        <taxon>Arthropoda</taxon>
        <taxon>Hexapoda</taxon>
        <taxon>Insecta</taxon>
        <taxon>Pterygota</taxon>
        <taxon>Neoptera</taxon>
        <taxon>Endopterygota</taxon>
        <taxon>Diptera</taxon>
        <taxon>Nematocera</taxon>
        <taxon>Culicoidea</taxon>
        <taxon>Culicidae</taxon>
        <taxon>Culicinae</taxon>
        <taxon>Culicini</taxon>
        <taxon>Culex</taxon>
        <taxon>Culex</taxon>
    </lineage>
</organism>
<dbReference type="VEuPathDB" id="VectorBase:CPIJ000039"/>
<dbReference type="Gene3D" id="3.40.50.2000">
    <property type="entry name" value="Glycogen Phosphorylase B"/>
    <property type="match status" value="1"/>
</dbReference>
<dbReference type="InterPro" id="IPR002213">
    <property type="entry name" value="UDP_glucos_trans"/>
</dbReference>
<evidence type="ECO:0000256" key="5">
    <source>
        <dbReference type="SAM" id="SignalP"/>
    </source>
</evidence>
<proteinExistence type="inferred from homology"/>
<keyword evidence="2" id="KW-0328">Glycosyltransferase</keyword>
<dbReference type="InParanoid" id="B0VZ93"/>
<dbReference type="STRING" id="7176.B0VZ93"/>
<dbReference type="InterPro" id="IPR050271">
    <property type="entry name" value="UDP-glycosyltransferase"/>
</dbReference>
<keyword evidence="5" id="KW-0732">Signal</keyword>
<dbReference type="Proteomes" id="UP000002320">
    <property type="component" value="Unassembled WGS sequence"/>
</dbReference>